<accession>A0A553E8A3</accession>
<dbReference type="Proteomes" id="UP000316371">
    <property type="component" value="Unassembled WGS sequence"/>
</dbReference>
<organism evidence="1 2">
    <name type="scientific">Flavobacterium restrictum</name>
    <dbReference type="NCBI Taxonomy" id="2594428"/>
    <lineage>
        <taxon>Bacteria</taxon>
        <taxon>Pseudomonadati</taxon>
        <taxon>Bacteroidota</taxon>
        <taxon>Flavobacteriia</taxon>
        <taxon>Flavobacteriales</taxon>
        <taxon>Flavobacteriaceae</taxon>
        <taxon>Flavobacterium</taxon>
    </lineage>
</organism>
<sequence length="225" mass="26028">MENNYLKQLQKEFLVRKESAFRFGSMGDGGYYISPKNILEADILFSGGISSNTEFEYDVFRYNKNIQIVMVDPTVSRTKLAAKAVLRSFLGKSEKLRYGINTLVFMLMLRSGRAWHIKKWLSNSTGILDCIKEKTTILENQKILLKLDIEGSEYDLLDEILTHLHLFNCMVFEFHDLDKQNLVLYDFLNKCALHFDMIHLEVNPCGGFSKNGQPKVVELSLERRL</sequence>
<reference evidence="1 2" key="1">
    <citation type="submission" date="2019-07" db="EMBL/GenBank/DDBJ databases">
        <title>Novel species of Flavobacterium.</title>
        <authorList>
            <person name="Liu Q."/>
            <person name="Xin Y.-H."/>
        </authorList>
    </citation>
    <scope>NUCLEOTIDE SEQUENCE [LARGE SCALE GENOMIC DNA]</scope>
    <source>
        <strain evidence="1 2">LB1R34</strain>
    </source>
</reference>
<evidence type="ECO:0008006" key="3">
    <source>
        <dbReference type="Google" id="ProtNLM"/>
    </source>
</evidence>
<protein>
    <recommendedName>
        <fullName evidence="3">Methyltransferase FkbM domain-containing protein</fullName>
    </recommendedName>
</protein>
<name>A0A553E8A3_9FLAO</name>
<dbReference type="EMBL" id="VJZT01000003">
    <property type="protein sequence ID" value="TRX41256.1"/>
    <property type="molecule type" value="Genomic_DNA"/>
</dbReference>
<keyword evidence="2" id="KW-1185">Reference proteome</keyword>
<comment type="caution">
    <text evidence="1">The sequence shown here is derived from an EMBL/GenBank/DDBJ whole genome shotgun (WGS) entry which is preliminary data.</text>
</comment>
<gene>
    <name evidence="1" type="ORF">FNW21_03940</name>
</gene>
<proteinExistence type="predicted"/>
<dbReference type="AlphaFoldDB" id="A0A553E8A3"/>
<evidence type="ECO:0000313" key="1">
    <source>
        <dbReference type="EMBL" id="TRX41256.1"/>
    </source>
</evidence>
<dbReference type="RefSeq" id="WP_144255444.1">
    <property type="nucleotide sequence ID" value="NZ_VJZT01000003.1"/>
</dbReference>
<evidence type="ECO:0000313" key="2">
    <source>
        <dbReference type="Proteomes" id="UP000316371"/>
    </source>
</evidence>
<dbReference type="OrthoDB" id="9812600at2"/>